<organism evidence="1 2">
    <name type="scientific">Macrococcus epidermidis</name>
    <dbReference type="NCBI Taxonomy" id="1902580"/>
    <lineage>
        <taxon>Bacteria</taxon>
        <taxon>Bacillati</taxon>
        <taxon>Bacillota</taxon>
        <taxon>Bacilli</taxon>
        <taxon>Bacillales</taxon>
        <taxon>Staphylococcaceae</taxon>
        <taxon>Macrococcus</taxon>
    </lineage>
</organism>
<protein>
    <recommendedName>
        <fullName evidence="3">HK97 gp10 family phage protein</fullName>
    </recommendedName>
</protein>
<dbReference type="NCBIfam" id="TIGR01725">
    <property type="entry name" value="phge_HK97_gp10"/>
    <property type="match status" value="1"/>
</dbReference>
<dbReference type="AlphaFoldDB" id="A0A327ZS38"/>
<accession>A0A327ZS38</accession>
<dbReference type="InterPro" id="IPR010064">
    <property type="entry name" value="HK97-gp10_tail"/>
</dbReference>
<comment type="caution">
    <text evidence="1">The sequence shown here is derived from an EMBL/GenBank/DDBJ whole genome shotgun (WGS) entry which is preliminary data.</text>
</comment>
<keyword evidence="2" id="KW-1185">Reference proteome</keyword>
<evidence type="ECO:0008006" key="3">
    <source>
        <dbReference type="Google" id="ProtNLM"/>
    </source>
</evidence>
<dbReference type="RefSeq" id="WP_111715632.1">
    <property type="nucleotide sequence ID" value="NZ_JBHSSR010000004.1"/>
</dbReference>
<dbReference type="Pfam" id="PF04883">
    <property type="entry name" value="HK97-gp10_like"/>
    <property type="match status" value="1"/>
</dbReference>
<proteinExistence type="predicted"/>
<gene>
    <name evidence="1" type="ORF">BHU61_06750</name>
</gene>
<name>A0A327ZS38_9STAP</name>
<evidence type="ECO:0000313" key="1">
    <source>
        <dbReference type="EMBL" id="RAK45005.1"/>
    </source>
</evidence>
<dbReference type="EMBL" id="PZJH01000002">
    <property type="protein sequence ID" value="RAK45005.1"/>
    <property type="molecule type" value="Genomic_DNA"/>
</dbReference>
<dbReference type="Proteomes" id="UP000249808">
    <property type="component" value="Unassembled WGS sequence"/>
</dbReference>
<sequence>MSVEIEGINDISKNLLKMVRNIEGAEKRIVNAGAKVDFEEIKNNLSVGSGKSRDTLTIGEFKRDSNGGYVLIGWTEESKVAYRVHFVEWGTVHQPPQLKITNALRMSQNKKLKAMKEEIKRSLKI</sequence>
<reference evidence="1 2" key="1">
    <citation type="journal article" date="2018" name="Front. Microbiol.">
        <title>Description and Comparative Genomics of Macrococcus caseolyticus subsp. hominis subsp. nov., Macrococcus goetzii sp. nov., Macrococcus epidermidis sp. nov., and Macrococcus bohemicus sp. nov., Novel Macrococci From Human Clinical Material With Virulence Potential and Suspected Uptake of Foreign DNA by Natural Transformation.</title>
        <authorList>
            <person name="Maslanova I."/>
            <person name="Wertheimer Z."/>
            <person name="Sedlacek I."/>
            <person name="Svec P."/>
            <person name="Indrakova A."/>
            <person name="Kovarovic V."/>
            <person name="Schumann P."/>
            <person name="Sproer C."/>
            <person name="Kralova S."/>
            <person name="Sedo O."/>
            <person name="Kristofova L."/>
            <person name="Vrbovska V."/>
            <person name="Fuzik T."/>
            <person name="Petras P."/>
            <person name="Zdrahal Z."/>
            <person name="Ruzickova V."/>
            <person name="Doskar J."/>
            <person name="Pantucek R."/>
        </authorList>
    </citation>
    <scope>NUCLEOTIDE SEQUENCE [LARGE SCALE GENOMIC DNA]</scope>
    <source>
        <strain evidence="1 2">01/688</strain>
    </source>
</reference>
<evidence type="ECO:0000313" key="2">
    <source>
        <dbReference type="Proteomes" id="UP000249808"/>
    </source>
</evidence>